<accession>A0AAV4W301</accession>
<sequence length="164" mass="18736">MSKQHLAIGFLAIWRIQVFANTSCIQELHLNHPSAEPLEDVDPNLQTTMSKRNLIYDSLLNGEFILHPRISSKSSPRMISNGTCYLEVDRGQATSHVDAERSVTRERSRYQKAPEVDWVTRLMDDPTTRSPEAPFISYLFTLPNHLKSLSYRRLLISMSPLPPS</sequence>
<dbReference type="Proteomes" id="UP001054945">
    <property type="component" value="Unassembled WGS sequence"/>
</dbReference>
<reference evidence="2 3" key="1">
    <citation type="submission" date="2021-06" db="EMBL/GenBank/DDBJ databases">
        <title>Caerostris extrusa draft genome.</title>
        <authorList>
            <person name="Kono N."/>
            <person name="Arakawa K."/>
        </authorList>
    </citation>
    <scope>NUCLEOTIDE SEQUENCE [LARGE SCALE GENOMIC DNA]</scope>
</reference>
<evidence type="ECO:0008006" key="4">
    <source>
        <dbReference type="Google" id="ProtNLM"/>
    </source>
</evidence>
<keyword evidence="3" id="KW-1185">Reference proteome</keyword>
<dbReference type="EMBL" id="BPLR01015531">
    <property type="protein sequence ID" value="GIY76778.1"/>
    <property type="molecule type" value="Genomic_DNA"/>
</dbReference>
<evidence type="ECO:0000313" key="2">
    <source>
        <dbReference type="EMBL" id="GIY76778.1"/>
    </source>
</evidence>
<feature type="chain" id="PRO_5043439251" description="Pheromone biosynthesis activating neuropeptide" evidence="1">
    <location>
        <begin position="21"/>
        <end position="164"/>
    </location>
</feature>
<gene>
    <name evidence="2" type="ORF">CEXT_314191</name>
</gene>
<comment type="caution">
    <text evidence="2">The sequence shown here is derived from an EMBL/GenBank/DDBJ whole genome shotgun (WGS) entry which is preliminary data.</text>
</comment>
<protein>
    <recommendedName>
        <fullName evidence="4">Pheromone biosynthesis activating neuropeptide</fullName>
    </recommendedName>
</protein>
<evidence type="ECO:0000313" key="3">
    <source>
        <dbReference type="Proteomes" id="UP001054945"/>
    </source>
</evidence>
<feature type="signal peptide" evidence="1">
    <location>
        <begin position="1"/>
        <end position="20"/>
    </location>
</feature>
<dbReference type="AlphaFoldDB" id="A0AAV4W301"/>
<evidence type="ECO:0000256" key="1">
    <source>
        <dbReference type="SAM" id="SignalP"/>
    </source>
</evidence>
<proteinExistence type="predicted"/>
<name>A0AAV4W301_CAEEX</name>
<keyword evidence="1" id="KW-0732">Signal</keyword>
<organism evidence="2 3">
    <name type="scientific">Caerostris extrusa</name>
    <name type="common">Bark spider</name>
    <name type="synonym">Caerostris bankana</name>
    <dbReference type="NCBI Taxonomy" id="172846"/>
    <lineage>
        <taxon>Eukaryota</taxon>
        <taxon>Metazoa</taxon>
        <taxon>Ecdysozoa</taxon>
        <taxon>Arthropoda</taxon>
        <taxon>Chelicerata</taxon>
        <taxon>Arachnida</taxon>
        <taxon>Araneae</taxon>
        <taxon>Araneomorphae</taxon>
        <taxon>Entelegynae</taxon>
        <taxon>Araneoidea</taxon>
        <taxon>Araneidae</taxon>
        <taxon>Caerostris</taxon>
    </lineage>
</organism>